<dbReference type="GO" id="GO:0031167">
    <property type="term" value="P:rRNA methylation"/>
    <property type="evidence" value="ECO:0007669"/>
    <property type="project" value="InterPro"/>
</dbReference>
<dbReference type="Gene3D" id="3.40.50.150">
    <property type="entry name" value="Vaccinia Virus protein VP39"/>
    <property type="match status" value="1"/>
</dbReference>
<dbReference type="PIRSF" id="PIRSF004553">
    <property type="entry name" value="CHP00095"/>
    <property type="match status" value="1"/>
</dbReference>
<dbReference type="CDD" id="cd02440">
    <property type="entry name" value="AdoMet_MTases"/>
    <property type="match status" value="1"/>
</dbReference>
<evidence type="ECO:0000256" key="2">
    <source>
        <dbReference type="ARBA" id="ARBA00022679"/>
    </source>
</evidence>
<accession>A0A2V1KAA4</accession>
<evidence type="ECO:0000256" key="1">
    <source>
        <dbReference type="ARBA" id="ARBA00022603"/>
    </source>
</evidence>
<dbReference type="OrthoDB" id="9803017at2"/>
<keyword evidence="4" id="KW-1185">Reference proteome</keyword>
<reference evidence="4" key="1">
    <citation type="submission" date="2018-05" db="EMBL/GenBank/DDBJ databases">
        <authorList>
            <person name="Li Y."/>
        </authorList>
    </citation>
    <scope>NUCLEOTIDE SEQUENCE [LARGE SCALE GENOMIC DNA]</scope>
    <source>
        <strain evidence="4">sk1b4</strain>
    </source>
</reference>
<dbReference type="Proteomes" id="UP000245283">
    <property type="component" value="Unassembled WGS sequence"/>
</dbReference>
<evidence type="ECO:0000313" key="4">
    <source>
        <dbReference type="Proteomes" id="UP000245283"/>
    </source>
</evidence>
<dbReference type="Pfam" id="PF03602">
    <property type="entry name" value="Cons_hypoth95"/>
    <property type="match status" value="1"/>
</dbReference>
<dbReference type="GO" id="GO:0008168">
    <property type="term" value="F:methyltransferase activity"/>
    <property type="evidence" value="ECO:0007669"/>
    <property type="project" value="UniProtKB-KW"/>
</dbReference>
<evidence type="ECO:0000313" key="3">
    <source>
        <dbReference type="EMBL" id="PWF27702.1"/>
    </source>
</evidence>
<dbReference type="SUPFAM" id="SSF53335">
    <property type="entry name" value="S-adenosyl-L-methionine-dependent methyltransferases"/>
    <property type="match status" value="1"/>
</dbReference>
<dbReference type="EMBL" id="QETB01000001">
    <property type="protein sequence ID" value="PWF27702.1"/>
    <property type="molecule type" value="Genomic_DNA"/>
</dbReference>
<dbReference type="NCBIfam" id="TIGR00095">
    <property type="entry name" value="16S rRNA (guanine(966)-N(2))-methyltransferase RsmD"/>
    <property type="match status" value="1"/>
</dbReference>
<keyword evidence="2 3" id="KW-0808">Transferase</keyword>
<organism evidence="3 4">
    <name type="scientific">Ancrocorticia populi</name>
    <dbReference type="NCBI Taxonomy" id="2175228"/>
    <lineage>
        <taxon>Bacteria</taxon>
        <taxon>Bacillati</taxon>
        <taxon>Actinomycetota</taxon>
        <taxon>Actinomycetes</taxon>
        <taxon>Actinomycetales</taxon>
        <taxon>Actinomycetaceae</taxon>
        <taxon>Ancrocorticia</taxon>
    </lineage>
</organism>
<dbReference type="AlphaFoldDB" id="A0A2V1KAA4"/>
<comment type="caution">
    <text evidence="3">The sequence shown here is derived from an EMBL/GenBank/DDBJ whole genome shotgun (WGS) entry which is preliminary data.</text>
</comment>
<dbReference type="PANTHER" id="PTHR43542">
    <property type="entry name" value="METHYLTRANSFERASE"/>
    <property type="match status" value="1"/>
</dbReference>
<name>A0A2V1KAA4_9ACTO</name>
<dbReference type="InterPro" id="IPR004398">
    <property type="entry name" value="RNA_MeTrfase_RsmD"/>
</dbReference>
<gene>
    <name evidence="3" type="primary">rsmD</name>
    <name evidence="3" type="ORF">DD236_04845</name>
</gene>
<sequence>MTRVVAGRAKGRILKVPASGTRPTSERVREAMFSSLEHRGFIDGCEVLDLYAGSGALGIEAASRGAIYVECVESAPKAAALIRQNAVDLPVVVTNQKAETWVKLPANRAYDLAFLDPPYDLPENKLTEVLEGLLPHLAHDAAIVVERSSRSPEPTWPAGMELTSEKKWGDTRAWTGQVTQHPSVNNRVTDTSQ</sequence>
<dbReference type="InterPro" id="IPR029063">
    <property type="entry name" value="SAM-dependent_MTases_sf"/>
</dbReference>
<dbReference type="PANTHER" id="PTHR43542:SF1">
    <property type="entry name" value="METHYLTRANSFERASE"/>
    <property type="match status" value="1"/>
</dbReference>
<keyword evidence="1 3" id="KW-0489">Methyltransferase</keyword>
<protein>
    <submittedName>
        <fullName evidence="3">16S rRNA (Guanine(966)-N(2))-methyltransferase RsmD</fullName>
    </submittedName>
</protein>
<dbReference type="RefSeq" id="WP_109093197.1">
    <property type="nucleotide sequence ID" value="NZ_QETB01000001.1"/>
</dbReference>
<proteinExistence type="predicted"/>